<dbReference type="EMBL" id="LR721751">
    <property type="protein sequence ID" value="VVV06126.1"/>
    <property type="molecule type" value="Genomic_DNA"/>
</dbReference>
<reference evidence="2" key="1">
    <citation type="submission" date="2019-09" db="EMBL/GenBank/DDBJ databases">
        <authorList>
            <person name="Hjerde E."/>
        </authorList>
    </citation>
    <scope>NUCLEOTIDE SEQUENCE</scope>
    <source>
        <strain evidence="2">06/09/160</strain>
    </source>
</reference>
<dbReference type="Gene3D" id="2.60.200.60">
    <property type="match status" value="1"/>
</dbReference>
<dbReference type="Pfam" id="PF05488">
    <property type="entry name" value="PAAR_motif"/>
    <property type="match status" value="1"/>
</dbReference>
<dbReference type="AlphaFoldDB" id="A0A5Q4YZ23"/>
<sequence length="178" mass="18762">MAKAVKVGDRGTDHDGFPATLVTGGSPDVKIDGMPAARVGDPLAPHSKPKHPPHGRKITSGSATVFINGKPAAITGSTISCGGVTIGNGTVNIGDITSTSQSSTNDNKYVNEPYDISIQLKNHNGEIISNFAFICTFEDGTEISKRTDVNGFAYNLATSNKSQVIKIKSDSKWLLRDC</sequence>
<proteinExistence type="predicted"/>
<protein>
    <recommendedName>
        <fullName evidence="3">Type VI secretion system PAAR protein</fullName>
    </recommendedName>
</protein>
<feature type="region of interest" description="Disordered" evidence="1">
    <location>
        <begin position="1"/>
        <end position="29"/>
    </location>
</feature>
<feature type="compositionally biased region" description="Basic and acidic residues" evidence="1">
    <location>
        <begin position="1"/>
        <end position="16"/>
    </location>
</feature>
<organism evidence="2">
    <name type="scientific">Aliivibrio wodanis</name>
    <dbReference type="NCBI Taxonomy" id="80852"/>
    <lineage>
        <taxon>Bacteria</taxon>
        <taxon>Pseudomonadati</taxon>
        <taxon>Pseudomonadota</taxon>
        <taxon>Gammaproteobacteria</taxon>
        <taxon>Vibrionales</taxon>
        <taxon>Vibrionaceae</taxon>
        <taxon>Aliivibrio</taxon>
    </lineage>
</organism>
<accession>A0A5Q4YZ23</accession>
<gene>
    <name evidence="2" type="ORF">AW0309160_03610</name>
</gene>
<dbReference type="CDD" id="cd14737">
    <property type="entry name" value="PAAR_1"/>
    <property type="match status" value="1"/>
</dbReference>
<evidence type="ECO:0008006" key="3">
    <source>
        <dbReference type="Google" id="ProtNLM"/>
    </source>
</evidence>
<evidence type="ECO:0000313" key="2">
    <source>
        <dbReference type="EMBL" id="VVV06126.1"/>
    </source>
</evidence>
<evidence type="ECO:0000256" key="1">
    <source>
        <dbReference type="SAM" id="MobiDB-lite"/>
    </source>
</evidence>
<name>A0A5Q4YZ23_9GAMM</name>
<dbReference type="NCBIfam" id="NF033420">
    <property type="entry name" value="T6SS_PAAR_dom"/>
    <property type="match status" value="1"/>
</dbReference>
<dbReference type="InterPro" id="IPR008727">
    <property type="entry name" value="PAAR_motif"/>
</dbReference>